<dbReference type="Gene3D" id="1.10.100.10">
    <property type="entry name" value="Insulin-like"/>
    <property type="match status" value="1"/>
</dbReference>
<dbReference type="GO" id="GO:0005179">
    <property type="term" value="F:hormone activity"/>
    <property type="evidence" value="ECO:0007669"/>
    <property type="project" value="InterPro"/>
</dbReference>
<evidence type="ECO:0000256" key="6">
    <source>
        <dbReference type="SAM" id="SignalP"/>
    </source>
</evidence>
<keyword evidence="7" id="KW-1185">Reference proteome</keyword>
<dbReference type="InterPro" id="IPR052335">
    <property type="entry name" value="Insulin-like_regulatory"/>
</dbReference>
<dbReference type="WBParaSite" id="Csp11.Scaffold626.g6346.t1">
    <property type="protein sequence ID" value="Csp11.Scaffold626.g6346.t1"/>
    <property type="gene ID" value="Csp11.Scaffold626.g6346"/>
</dbReference>
<dbReference type="PANTHER" id="PTHR33893:SF5">
    <property type="entry name" value="INSULIN RELATED-RELATED"/>
    <property type="match status" value="1"/>
</dbReference>
<evidence type="ECO:0000256" key="4">
    <source>
        <dbReference type="ARBA" id="ARBA00022729"/>
    </source>
</evidence>
<keyword evidence="3" id="KW-0964">Secreted</keyword>
<evidence type="ECO:0000313" key="7">
    <source>
        <dbReference type="Proteomes" id="UP000095282"/>
    </source>
</evidence>
<sequence>MKFLALLLCLFIFTHTVSPSLLQKLKQKARGNNDRWCREVLLGLPHLTDHNAPTKRRVETNKQQRCGHRMLVAVVAACAEQCNPGTEVDIYSRCCKQQCDYKEIRDACCPGR</sequence>
<reference evidence="8" key="1">
    <citation type="submission" date="2016-11" db="UniProtKB">
        <authorList>
            <consortium name="WormBaseParasite"/>
        </authorList>
    </citation>
    <scope>IDENTIFICATION</scope>
</reference>
<keyword evidence="5" id="KW-1015">Disulfide bond</keyword>
<dbReference type="AlphaFoldDB" id="A0A1I7TIT1"/>
<organism evidence="7 8">
    <name type="scientific">Caenorhabditis tropicalis</name>
    <dbReference type="NCBI Taxonomy" id="1561998"/>
    <lineage>
        <taxon>Eukaryota</taxon>
        <taxon>Metazoa</taxon>
        <taxon>Ecdysozoa</taxon>
        <taxon>Nematoda</taxon>
        <taxon>Chromadorea</taxon>
        <taxon>Rhabditida</taxon>
        <taxon>Rhabditina</taxon>
        <taxon>Rhabditomorpha</taxon>
        <taxon>Rhabditoidea</taxon>
        <taxon>Rhabditidae</taxon>
        <taxon>Peloderinae</taxon>
        <taxon>Caenorhabditis</taxon>
    </lineage>
</organism>
<dbReference type="GO" id="GO:0005576">
    <property type="term" value="C:extracellular region"/>
    <property type="evidence" value="ECO:0007669"/>
    <property type="project" value="UniProtKB-SubCell"/>
</dbReference>
<dbReference type="InterPro" id="IPR003235">
    <property type="entry name" value="Nem_insulin-like_b-type"/>
</dbReference>
<dbReference type="STRING" id="1561998.A0A1I7TIT1"/>
<name>A0A1I7TIT1_9PELO</name>
<evidence type="ECO:0000313" key="8">
    <source>
        <dbReference type="WBParaSite" id="Csp11.Scaffold626.g6346.t1"/>
    </source>
</evidence>
<evidence type="ECO:0000256" key="5">
    <source>
        <dbReference type="ARBA" id="ARBA00023157"/>
    </source>
</evidence>
<dbReference type="InterPro" id="IPR036438">
    <property type="entry name" value="Insulin-like_sf"/>
</dbReference>
<feature type="signal peptide" evidence="6">
    <location>
        <begin position="1"/>
        <end position="19"/>
    </location>
</feature>
<dbReference type="PROSITE" id="PS00262">
    <property type="entry name" value="INSULIN"/>
    <property type="match status" value="1"/>
</dbReference>
<comment type="subcellular location">
    <subcellularLocation>
        <location evidence="1">Secreted</location>
    </subcellularLocation>
</comment>
<evidence type="ECO:0000256" key="1">
    <source>
        <dbReference type="ARBA" id="ARBA00004613"/>
    </source>
</evidence>
<feature type="chain" id="PRO_5009307595" evidence="6">
    <location>
        <begin position="20"/>
        <end position="112"/>
    </location>
</feature>
<dbReference type="SUPFAM" id="SSF56994">
    <property type="entry name" value="Insulin-like"/>
    <property type="match status" value="1"/>
</dbReference>
<comment type="similarity">
    <text evidence="2">Belongs to the insulin family.</text>
</comment>
<dbReference type="Pfam" id="PF03488">
    <property type="entry name" value="Ins_beta"/>
    <property type="match status" value="1"/>
</dbReference>
<proteinExistence type="inferred from homology"/>
<dbReference type="Proteomes" id="UP000095282">
    <property type="component" value="Unplaced"/>
</dbReference>
<evidence type="ECO:0000256" key="2">
    <source>
        <dbReference type="ARBA" id="ARBA00009034"/>
    </source>
</evidence>
<dbReference type="PANTHER" id="PTHR33893">
    <property type="entry name" value="INSULIN RELATED-RELATED-RELATED"/>
    <property type="match status" value="1"/>
</dbReference>
<dbReference type="InterPro" id="IPR022353">
    <property type="entry name" value="Insulin_CS"/>
</dbReference>
<protein>
    <submittedName>
        <fullName evidence="8">Uncharacterized protein</fullName>
    </submittedName>
</protein>
<dbReference type="eggNOG" id="ENOG502TJ7H">
    <property type="taxonomic scope" value="Eukaryota"/>
</dbReference>
<keyword evidence="4 6" id="KW-0732">Signal</keyword>
<accession>A0A1I7TIT1</accession>
<evidence type="ECO:0000256" key="3">
    <source>
        <dbReference type="ARBA" id="ARBA00022525"/>
    </source>
</evidence>